<organism evidence="4 5">
    <name type="scientific">Peribacillus faecalis</name>
    <dbReference type="NCBI Taxonomy" id="2772559"/>
    <lineage>
        <taxon>Bacteria</taxon>
        <taxon>Bacillati</taxon>
        <taxon>Bacillota</taxon>
        <taxon>Bacilli</taxon>
        <taxon>Bacillales</taxon>
        <taxon>Bacillaceae</taxon>
        <taxon>Peribacillus</taxon>
    </lineage>
</organism>
<keyword evidence="2" id="KW-0479">Metal-binding</keyword>
<proteinExistence type="inferred from homology"/>
<feature type="domain" description="VOC" evidence="3">
    <location>
        <begin position="4"/>
        <end position="132"/>
    </location>
</feature>
<dbReference type="Proteomes" id="UP000602076">
    <property type="component" value="Unassembled WGS sequence"/>
</dbReference>
<dbReference type="GO" id="GO:0004493">
    <property type="term" value="F:methylmalonyl-CoA epimerase activity"/>
    <property type="evidence" value="ECO:0007669"/>
    <property type="project" value="UniProtKB-EC"/>
</dbReference>
<dbReference type="SUPFAM" id="SSF54593">
    <property type="entry name" value="Glyoxalase/Bleomycin resistance protein/Dihydroxybiphenyl dioxygenase"/>
    <property type="match status" value="1"/>
</dbReference>
<gene>
    <name evidence="4" type="primary">mce</name>
    <name evidence="4" type="ORF">IEO70_06780</name>
</gene>
<dbReference type="CDD" id="cd07249">
    <property type="entry name" value="MMCE"/>
    <property type="match status" value="1"/>
</dbReference>
<reference evidence="4" key="1">
    <citation type="submission" date="2020-09" db="EMBL/GenBank/DDBJ databases">
        <title>Bacillus faecalis sp. nov., a moderately halophilic bacterium isolated from cow faeces.</title>
        <authorList>
            <person name="Jiang L."/>
            <person name="Lee J."/>
        </authorList>
    </citation>
    <scope>NUCLEOTIDE SEQUENCE</scope>
    <source>
        <strain evidence="4">AGMB 02131</strain>
    </source>
</reference>
<dbReference type="PANTHER" id="PTHR43048:SF3">
    <property type="entry name" value="METHYLMALONYL-COA EPIMERASE, MITOCHONDRIAL"/>
    <property type="match status" value="1"/>
</dbReference>
<evidence type="ECO:0000256" key="2">
    <source>
        <dbReference type="ARBA" id="ARBA00022723"/>
    </source>
</evidence>
<dbReference type="Gene3D" id="3.10.180.10">
    <property type="entry name" value="2,3-Dihydroxybiphenyl 1,2-Dioxygenase, domain 1"/>
    <property type="match status" value="1"/>
</dbReference>
<sequence>MIQKIDHIGIAVKSIQKSLEYYQDILGMKLEGTETVESQGVTVAFLNAGNTKLELLEPLSAESPVAKFIEKRGEGIHHIALGVTDIQDRINEIKEHGIKMINEEPKKGAHGAKVAFIHPKSTGSVLYELCERGEDHA</sequence>
<dbReference type="PROSITE" id="PS51819">
    <property type="entry name" value="VOC"/>
    <property type="match status" value="1"/>
</dbReference>
<dbReference type="InterPro" id="IPR029068">
    <property type="entry name" value="Glyas_Bleomycin-R_OHBP_Dase"/>
</dbReference>
<dbReference type="GO" id="GO:0046872">
    <property type="term" value="F:metal ion binding"/>
    <property type="evidence" value="ECO:0007669"/>
    <property type="project" value="UniProtKB-KW"/>
</dbReference>
<dbReference type="NCBIfam" id="TIGR03081">
    <property type="entry name" value="metmalonyl_epim"/>
    <property type="match status" value="1"/>
</dbReference>
<dbReference type="InterPro" id="IPR051785">
    <property type="entry name" value="MMCE/EMCE_epimerase"/>
</dbReference>
<evidence type="ECO:0000313" key="5">
    <source>
        <dbReference type="Proteomes" id="UP000602076"/>
    </source>
</evidence>
<evidence type="ECO:0000256" key="1">
    <source>
        <dbReference type="ARBA" id="ARBA00009308"/>
    </source>
</evidence>
<keyword evidence="4" id="KW-0413">Isomerase</keyword>
<comment type="similarity">
    <text evidence="1">Belongs to the methylmalonyl-CoA epimerase family.</text>
</comment>
<keyword evidence="5" id="KW-1185">Reference proteome</keyword>
<evidence type="ECO:0000313" key="4">
    <source>
        <dbReference type="EMBL" id="MBD3108067.1"/>
    </source>
</evidence>
<protein>
    <submittedName>
        <fullName evidence="4">Methylmalonyl-CoA epimerase</fullName>
        <ecNumber evidence="4">5.1.99.1</ecNumber>
    </submittedName>
</protein>
<evidence type="ECO:0000259" key="3">
    <source>
        <dbReference type="PROSITE" id="PS51819"/>
    </source>
</evidence>
<dbReference type="PANTHER" id="PTHR43048">
    <property type="entry name" value="METHYLMALONYL-COA EPIMERASE"/>
    <property type="match status" value="1"/>
</dbReference>
<comment type="caution">
    <text evidence="4">The sequence shown here is derived from an EMBL/GenBank/DDBJ whole genome shotgun (WGS) entry which is preliminary data.</text>
</comment>
<dbReference type="Pfam" id="PF13669">
    <property type="entry name" value="Glyoxalase_4"/>
    <property type="match status" value="1"/>
</dbReference>
<accession>A0A927HAZ8</accession>
<dbReference type="AlphaFoldDB" id="A0A927HAZ8"/>
<dbReference type="RefSeq" id="WP_190997614.1">
    <property type="nucleotide sequence ID" value="NZ_JACXSI010000013.1"/>
</dbReference>
<name>A0A927HAZ8_9BACI</name>
<dbReference type="EMBL" id="JACXSI010000013">
    <property type="protein sequence ID" value="MBD3108067.1"/>
    <property type="molecule type" value="Genomic_DNA"/>
</dbReference>
<dbReference type="GO" id="GO:0046491">
    <property type="term" value="P:L-methylmalonyl-CoA metabolic process"/>
    <property type="evidence" value="ECO:0007669"/>
    <property type="project" value="TreeGrafter"/>
</dbReference>
<dbReference type="InterPro" id="IPR017515">
    <property type="entry name" value="MeMalonyl-CoA_epimerase"/>
</dbReference>
<dbReference type="InterPro" id="IPR037523">
    <property type="entry name" value="VOC_core"/>
</dbReference>
<dbReference type="EC" id="5.1.99.1" evidence="4"/>